<feature type="compositionally biased region" description="Gly residues" evidence="6">
    <location>
        <begin position="908"/>
        <end position="922"/>
    </location>
</feature>
<dbReference type="Proteomes" id="UP001500957">
    <property type="component" value="Unassembled WGS sequence"/>
</dbReference>
<dbReference type="NCBIfam" id="NF000825">
    <property type="entry name" value="PRK00068.1"/>
    <property type="match status" value="1"/>
</dbReference>
<dbReference type="RefSeq" id="WP_344606929.1">
    <property type="nucleotide sequence ID" value="NZ_BAAAHE010000030.1"/>
</dbReference>
<dbReference type="Pfam" id="PF03699">
    <property type="entry name" value="UPF0182"/>
    <property type="match status" value="1"/>
</dbReference>
<keyword evidence="1 5" id="KW-1003">Cell membrane</keyword>
<sequence length="1011" mass="110100">MTFNPPDAGSSPRRPFSTGRKRPKALIPTLVILVMLMFGFGVFTSFMTDLLWFRSIEYTDVFTTRLTTRIGLFVVFGLLMAVLVVANIVIAYRLRPAFRGMSAEQQNLDRYRVSIDPYRVWLVLGIGVVLGILGGTAAAGEWRTWLQWRHGTSFGVKDPQFNKDVSFYVFDYPWWRFVLGFFFAIVLVSLLAAAVTHYLYGGLRLQTPGEKSTPAAQAHISVLLGLFVLLKAVAYWLDRYGLAVHGGGFERVTGWTGLRYRDVHALLPAKTILVGIALICAVLFFANVWRRTWILPGLGLGLLVLSAVLIGGVYPAIVQQFQVRPSEVTREAPYIDRNIQATRTAYGIADAEVTEYDAKTTAEAGALRANANTTASIRLLDPNIVSPTFQQQQQIRGFYSFPDTLKIDRYNVNGKTEDVVAAVRELNLGDIPPAQRNWVSDHLIFTHGYGFVAARGNNVNSDGGPNYVSSGISSTNQLVGEYEPRIYFGEESPAYSIVGRSDGQNREFDYPDDSKPNGQSNNTYAGKGGVPIGNFWKQMLYAVKFREQKILLSSDVDSASKILYIRDPRARIGKVAPWLTLDGNPYPAIIDGRVQWIVDGYTTSGNYPYASRTTLGTATETTLTTADRRVIAPRDEVNYIRNSVKATVDAYDGTVSLYTWDEEDPVLKTWKKAFPDSVKEKSEIPSALMSHLRYPEDLFKVQREMMARYHVTDAETFYGRADFWQVPRDPGTGDSQAALGVASDTEAQPPYYLTLQMPGQKEPAFSLSTAFEPAGRQQLSAFMAVNATPGPEYGKLRVLQLPRNTTVPGPRQVQNEIKADPGVNAELLALRVGNKVTFGNLLTLPVGGGLLYVEPLYVQAATGTSFPLLQQVIVAFGDNIAIGRTLGEALDKVFDGDSGVTTPDETPSGGGNNNNGSSGGGQNVNAQIAAAIADAQKAYSDGQAALAKGDFAAYGKAQDRLEAALNKAANLQNRRGGGGGGGNSAPVATPTPAAPPDPTPAPPDPTPPADT</sequence>
<evidence type="ECO:0000313" key="8">
    <source>
        <dbReference type="Proteomes" id="UP001500957"/>
    </source>
</evidence>
<evidence type="ECO:0000256" key="6">
    <source>
        <dbReference type="SAM" id="MobiDB-lite"/>
    </source>
</evidence>
<feature type="transmembrane region" description="Helical" evidence="5">
    <location>
        <begin position="120"/>
        <end position="139"/>
    </location>
</feature>
<dbReference type="PANTHER" id="PTHR39344:SF1">
    <property type="entry name" value="UPF0182 PROTEIN SLL1060"/>
    <property type="match status" value="1"/>
</dbReference>
<feature type="region of interest" description="Disordered" evidence="6">
    <location>
        <begin position="896"/>
        <end position="922"/>
    </location>
</feature>
<feature type="transmembrane region" description="Helical" evidence="5">
    <location>
        <begin position="293"/>
        <end position="317"/>
    </location>
</feature>
<feature type="region of interest" description="Disordered" evidence="6">
    <location>
        <begin position="500"/>
        <end position="524"/>
    </location>
</feature>
<feature type="region of interest" description="Disordered" evidence="6">
    <location>
        <begin position="1"/>
        <end position="20"/>
    </location>
</feature>
<feature type="transmembrane region" description="Helical" evidence="5">
    <location>
        <begin position="25"/>
        <end position="46"/>
    </location>
</feature>
<evidence type="ECO:0000256" key="1">
    <source>
        <dbReference type="ARBA" id="ARBA00022475"/>
    </source>
</evidence>
<organism evidence="7 8">
    <name type="scientific">Sporichthya brevicatena</name>
    <dbReference type="NCBI Taxonomy" id="171442"/>
    <lineage>
        <taxon>Bacteria</taxon>
        <taxon>Bacillati</taxon>
        <taxon>Actinomycetota</taxon>
        <taxon>Actinomycetes</taxon>
        <taxon>Sporichthyales</taxon>
        <taxon>Sporichthyaceae</taxon>
        <taxon>Sporichthya</taxon>
    </lineage>
</organism>
<keyword evidence="3 5" id="KW-1133">Transmembrane helix</keyword>
<protein>
    <recommendedName>
        <fullName evidence="5">UPF0182 protein GCM10009547_34140</fullName>
    </recommendedName>
</protein>
<accession>A0ABN1H325</accession>
<dbReference type="InterPro" id="IPR005372">
    <property type="entry name" value="UPF0182"/>
</dbReference>
<keyword evidence="4 5" id="KW-0472">Membrane</keyword>
<feature type="compositionally biased region" description="Pro residues" evidence="6">
    <location>
        <begin position="992"/>
        <end position="1011"/>
    </location>
</feature>
<comment type="caution">
    <text evidence="7">The sequence shown here is derived from an EMBL/GenBank/DDBJ whole genome shotgun (WGS) entry which is preliminary data.</text>
</comment>
<evidence type="ECO:0000313" key="7">
    <source>
        <dbReference type="EMBL" id="GAA0627738.1"/>
    </source>
</evidence>
<comment type="subcellular location">
    <subcellularLocation>
        <location evidence="5">Cell membrane</location>
        <topology evidence="5">Multi-pass membrane protein</topology>
    </subcellularLocation>
</comment>
<name>A0ABN1H325_9ACTN</name>
<dbReference type="EMBL" id="BAAAHE010000030">
    <property type="protein sequence ID" value="GAA0627738.1"/>
    <property type="molecule type" value="Genomic_DNA"/>
</dbReference>
<evidence type="ECO:0000256" key="5">
    <source>
        <dbReference type="HAMAP-Rule" id="MF_01600"/>
    </source>
</evidence>
<gene>
    <name evidence="7" type="ORF">GCM10009547_34140</name>
</gene>
<feature type="region of interest" description="Disordered" evidence="6">
    <location>
        <begin position="968"/>
        <end position="1011"/>
    </location>
</feature>
<evidence type="ECO:0000256" key="4">
    <source>
        <dbReference type="ARBA" id="ARBA00023136"/>
    </source>
</evidence>
<feature type="transmembrane region" description="Helical" evidence="5">
    <location>
        <begin position="265"/>
        <end position="286"/>
    </location>
</feature>
<feature type="transmembrane region" description="Helical" evidence="5">
    <location>
        <begin position="174"/>
        <end position="200"/>
    </location>
</feature>
<evidence type="ECO:0000256" key="2">
    <source>
        <dbReference type="ARBA" id="ARBA00022692"/>
    </source>
</evidence>
<reference evidence="7 8" key="1">
    <citation type="journal article" date="2019" name="Int. J. Syst. Evol. Microbiol.">
        <title>The Global Catalogue of Microorganisms (GCM) 10K type strain sequencing project: providing services to taxonomists for standard genome sequencing and annotation.</title>
        <authorList>
            <consortium name="The Broad Institute Genomics Platform"/>
            <consortium name="The Broad Institute Genome Sequencing Center for Infectious Disease"/>
            <person name="Wu L."/>
            <person name="Ma J."/>
        </authorList>
    </citation>
    <scope>NUCLEOTIDE SEQUENCE [LARGE SCALE GENOMIC DNA]</scope>
    <source>
        <strain evidence="7 8">JCM 10671</strain>
    </source>
</reference>
<evidence type="ECO:0000256" key="3">
    <source>
        <dbReference type="ARBA" id="ARBA00022989"/>
    </source>
</evidence>
<comment type="similarity">
    <text evidence="5">Belongs to the UPF0182 family.</text>
</comment>
<dbReference type="PANTHER" id="PTHR39344">
    <property type="entry name" value="UPF0182 PROTEIN SLL1060"/>
    <property type="match status" value="1"/>
</dbReference>
<feature type="compositionally biased region" description="Basic and acidic residues" evidence="6">
    <location>
        <begin position="503"/>
        <end position="515"/>
    </location>
</feature>
<feature type="transmembrane region" description="Helical" evidence="5">
    <location>
        <begin position="220"/>
        <end position="237"/>
    </location>
</feature>
<dbReference type="HAMAP" id="MF_01600">
    <property type="entry name" value="UPF0182"/>
    <property type="match status" value="1"/>
</dbReference>
<keyword evidence="2 5" id="KW-0812">Transmembrane</keyword>
<keyword evidence="8" id="KW-1185">Reference proteome</keyword>
<feature type="transmembrane region" description="Helical" evidence="5">
    <location>
        <begin position="66"/>
        <end position="92"/>
    </location>
</feature>
<proteinExistence type="inferred from homology"/>